<dbReference type="EMBL" id="KV700123">
    <property type="protein sequence ID" value="OCF34945.1"/>
    <property type="molecule type" value="Genomic_DNA"/>
</dbReference>
<gene>
    <name evidence="4" type="ORF">I316_03492</name>
</gene>
<dbReference type="PANTHER" id="PTHR12205:SF0">
    <property type="entry name" value="CENTROMERE_KINETOCHORE PROTEIN ZW10 HOMOLOG"/>
    <property type="match status" value="1"/>
</dbReference>
<protein>
    <recommendedName>
        <fullName evidence="6">Retrograde transport protein Dsl1 C-terminal domain-containing protein</fullName>
    </recommendedName>
</protein>
<dbReference type="Pfam" id="PF22766">
    <property type="entry name" value="ZW10_C2"/>
    <property type="match status" value="1"/>
</dbReference>
<sequence length="1026" mass="111925">MFPVPQHLPRSGGDHLSSTAGQDDPILDLLRPLLSSEAQSGPSSSNANQVKSVRQALEKAARDNKAKTHELVLANFPTISTHIQLSTELQSNVTEVQRKLSGLEKEIDHSDIKTSFLPPLISTLNSHFSATTSRSAAQAHTKALQALSKHADRLRKLESAVWMGQGAEDWVLDELDTKEGYAVSDEDLRQGEEFLRGTKIRKDIETKDNLLKSMVVEQITDGFHKAVSFSTPTSPQQGTTLSLQNRITLQHPKNSRPANIVGAPSSTSYHLSQIYLALSRLNLLEKLLQTLATRLLRDLIQPIVSNKRSVSLSSTEALSVLRLETPSSQSAKEALDGIKSILEFVSNIVFPPIAVPERDPFLFGVTSSTFRLVLEQLILPSLPPSLDSVPDWLEVLAHAANVETTLSPSTKIVQPFFESEAGLTWAQHRRYAVSDEVRRLVLSGWEGWEGTEKEQEKETIVYVEVEVEEGEPDVPIVIDEKQFEMKKDAEEEFGWGFNEEDQASQAKEQAQPIKPEPAAVGNSGDVDMVDDGWGFDETSTSSGAGPSSPPKPPGATKITDAEEEADGWDLDPSPKPTPAVEPVPTPKPAKPAREAKRLGKKVAKVKAEDDYDPWGSGTESAVESVTSSSSTSGLKLGRNGNGSSSGYSNPSNATRSPSPPPEVIPSVDPKKDEDDGWGWDDDAAATQANASADAAQIRIPPVQVKRKELKEERRIVKERYLVSNACESLVGIVQKVLADMEKLGADSSPSPSFASSSLDPILVEAVKDVFTLYRALLPAHFSKKLYDVPSLAMQAYNDCLHLSSLLSKLPISRSAVSDESAKLLALADHLFESQLEVQRNTLMEGLEQLDELRGTSDEKVFHNSERAVRGLVHNIESLARVIKPVLARSKALEILSYILTTLISSLTTYVIDLSDITEVESNRLTELFKLVYPLEHLFDEAGDGEMPTGGGVVVHVNGWLKFCYISEILQASLIDITYLLDSGSLVDFTSDELVGLVRALFASSEKRDGVVDRIERDGTGGHGAAV</sequence>
<accession>A0A1B9GVL0</accession>
<feature type="compositionally biased region" description="Low complexity" evidence="1">
    <location>
        <begin position="616"/>
        <end position="652"/>
    </location>
</feature>
<evidence type="ECO:0000313" key="4">
    <source>
        <dbReference type="EMBL" id="OCF34945.1"/>
    </source>
</evidence>
<dbReference type="STRING" id="1296120.A0A1B9GVL0"/>
<dbReference type="GO" id="GO:0007094">
    <property type="term" value="P:mitotic spindle assembly checkpoint signaling"/>
    <property type="evidence" value="ECO:0007669"/>
    <property type="project" value="TreeGrafter"/>
</dbReference>
<evidence type="ECO:0000259" key="3">
    <source>
        <dbReference type="Pfam" id="PF22766"/>
    </source>
</evidence>
<dbReference type="InterPro" id="IPR055148">
    <property type="entry name" value="ZW10_C_2"/>
</dbReference>
<dbReference type="AlphaFoldDB" id="A0A1B9GVL0"/>
<evidence type="ECO:0008006" key="6">
    <source>
        <dbReference type="Google" id="ProtNLM"/>
    </source>
</evidence>
<organism evidence="4 5">
    <name type="scientific">Kwoniella heveanensis BCC8398</name>
    <dbReference type="NCBI Taxonomy" id="1296120"/>
    <lineage>
        <taxon>Eukaryota</taxon>
        <taxon>Fungi</taxon>
        <taxon>Dikarya</taxon>
        <taxon>Basidiomycota</taxon>
        <taxon>Agaricomycotina</taxon>
        <taxon>Tremellomycetes</taxon>
        <taxon>Tremellales</taxon>
        <taxon>Cryptococcaceae</taxon>
        <taxon>Kwoniella</taxon>
    </lineage>
</organism>
<feature type="domain" description="Centromere/kinetochore protein zw10 C-terminal" evidence="2">
    <location>
        <begin position="760"/>
        <end position="844"/>
    </location>
</feature>
<dbReference type="OrthoDB" id="534815at2759"/>
<reference evidence="5" key="2">
    <citation type="submission" date="2013-12" db="EMBL/GenBank/DDBJ databases">
        <title>Evolution of pathogenesis and genome organization in the Tremellales.</title>
        <authorList>
            <person name="Cuomo C."/>
            <person name="Litvintseva A."/>
            <person name="Heitman J."/>
            <person name="Chen Y."/>
            <person name="Sun S."/>
            <person name="Springer D."/>
            <person name="Dromer F."/>
            <person name="Young S."/>
            <person name="Zeng Q."/>
            <person name="Chapman S."/>
            <person name="Gujja S."/>
            <person name="Saif S."/>
            <person name="Birren B."/>
        </authorList>
    </citation>
    <scope>NUCLEOTIDE SEQUENCE [LARGE SCALE GENOMIC DNA]</scope>
    <source>
        <strain evidence="5">BCC8398</strain>
    </source>
</reference>
<dbReference type="PANTHER" id="PTHR12205">
    <property type="entry name" value="CENTROMERE/KINETOCHORE PROTEIN ZW10"/>
    <property type="match status" value="1"/>
</dbReference>
<reference evidence="4 5" key="1">
    <citation type="submission" date="2013-07" db="EMBL/GenBank/DDBJ databases">
        <title>The Genome Sequence of Cryptococcus heveanensis BCC8398.</title>
        <authorList>
            <consortium name="The Broad Institute Genome Sequencing Platform"/>
            <person name="Cuomo C."/>
            <person name="Litvintseva A."/>
            <person name="Chen Y."/>
            <person name="Heitman J."/>
            <person name="Sun S."/>
            <person name="Springer D."/>
            <person name="Dromer F."/>
            <person name="Young S.K."/>
            <person name="Zeng Q."/>
            <person name="Gargeya S."/>
            <person name="Fitzgerald M."/>
            <person name="Abouelleil A."/>
            <person name="Alvarado L."/>
            <person name="Berlin A.M."/>
            <person name="Chapman S.B."/>
            <person name="Dewar J."/>
            <person name="Goldberg J."/>
            <person name="Griggs A."/>
            <person name="Gujja S."/>
            <person name="Hansen M."/>
            <person name="Howarth C."/>
            <person name="Imamovic A."/>
            <person name="Larimer J."/>
            <person name="McCowan C."/>
            <person name="Murphy C."/>
            <person name="Pearson M."/>
            <person name="Priest M."/>
            <person name="Roberts A."/>
            <person name="Saif S."/>
            <person name="Shea T."/>
            <person name="Sykes S."/>
            <person name="Wortman J."/>
            <person name="Nusbaum C."/>
            <person name="Birren B."/>
        </authorList>
    </citation>
    <scope>NUCLEOTIDE SEQUENCE [LARGE SCALE GENOMIC DNA]</scope>
    <source>
        <strain evidence="4 5">BCC8398</strain>
    </source>
</reference>
<evidence type="ECO:0000256" key="1">
    <source>
        <dbReference type="SAM" id="MobiDB-lite"/>
    </source>
</evidence>
<dbReference type="Proteomes" id="UP000092666">
    <property type="component" value="Unassembled WGS sequence"/>
</dbReference>
<feature type="domain" description="ZW10 C-terminal helical" evidence="3">
    <location>
        <begin position="866"/>
        <end position="1014"/>
    </location>
</feature>
<feature type="region of interest" description="Disordered" evidence="1">
    <location>
        <begin position="36"/>
        <end position="63"/>
    </location>
</feature>
<dbReference type="Pfam" id="PF20666">
    <property type="entry name" value="ZW10_C"/>
    <property type="match status" value="1"/>
</dbReference>
<evidence type="ECO:0000313" key="5">
    <source>
        <dbReference type="Proteomes" id="UP000092666"/>
    </source>
</evidence>
<keyword evidence="5" id="KW-1185">Reference proteome</keyword>
<proteinExistence type="predicted"/>
<feature type="compositionally biased region" description="Pro residues" evidence="1">
    <location>
        <begin position="573"/>
        <end position="589"/>
    </location>
</feature>
<feature type="compositionally biased region" description="Polar residues" evidence="1">
    <location>
        <begin position="36"/>
        <end position="52"/>
    </location>
</feature>
<dbReference type="Gene3D" id="1.10.357.150">
    <property type="match status" value="1"/>
</dbReference>
<feature type="region of interest" description="Disordered" evidence="1">
    <location>
        <begin position="1"/>
        <end position="23"/>
    </location>
</feature>
<dbReference type="GO" id="GO:1990423">
    <property type="term" value="C:RZZ complex"/>
    <property type="evidence" value="ECO:0007669"/>
    <property type="project" value="TreeGrafter"/>
</dbReference>
<dbReference type="GO" id="GO:0005737">
    <property type="term" value="C:cytoplasm"/>
    <property type="evidence" value="ECO:0007669"/>
    <property type="project" value="GOC"/>
</dbReference>
<evidence type="ECO:0000259" key="2">
    <source>
        <dbReference type="Pfam" id="PF20666"/>
    </source>
</evidence>
<dbReference type="GO" id="GO:0006888">
    <property type="term" value="P:endoplasmic reticulum to Golgi vesicle-mediated transport"/>
    <property type="evidence" value="ECO:0007669"/>
    <property type="project" value="TreeGrafter"/>
</dbReference>
<feature type="region of interest" description="Disordered" evidence="1">
    <location>
        <begin position="501"/>
        <end position="681"/>
    </location>
</feature>
<dbReference type="InterPro" id="IPR046362">
    <property type="entry name" value="Zw10/DSL1_C_sf"/>
</dbReference>
<name>A0A1B9GVL0_9TREE</name>
<dbReference type="InterPro" id="IPR048343">
    <property type="entry name" value="ZW10_C"/>
</dbReference>